<evidence type="ECO:0000256" key="1">
    <source>
        <dbReference type="SAM" id="MobiDB-lite"/>
    </source>
</evidence>
<evidence type="ECO:0000313" key="3">
    <source>
        <dbReference type="Proteomes" id="UP000325577"/>
    </source>
</evidence>
<evidence type="ECO:0000313" key="2">
    <source>
        <dbReference type="EMBL" id="KAA8538705.1"/>
    </source>
</evidence>
<protein>
    <submittedName>
        <fullName evidence="2">Uncharacterized protein</fullName>
    </submittedName>
</protein>
<dbReference type="EMBL" id="CM018038">
    <property type="protein sequence ID" value="KAA8538705.1"/>
    <property type="molecule type" value="Genomic_DNA"/>
</dbReference>
<name>A0A5J5B629_9ASTE</name>
<dbReference type="Proteomes" id="UP000325577">
    <property type="component" value="Linkage Group LG15"/>
</dbReference>
<dbReference type="AlphaFoldDB" id="A0A5J5B629"/>
<keyword evidence="3" id="KW-1185">Reference proteome</keyword>
<organism evidence="2 3">
    <name type="scientific">Nyssa sinensis</name>
    <dbReference type="NCBI Taxonomy" id="561372"/>
    <lineage>
        <taxon>Eukaryota</taxon>
        <taxon>Viridiplantae</taxon>
        <taxon>Streptophyta</taxon>
        <taxon>Embryophyta</taxon>
        <taxon>Tracheophyta</taxon>
        <taxon>Spermatophyta</taxon>
        <taxon>Magnoliopsida</taxon>
        <taxon>eudicotyledons</taxon>
        <taxon>Gunneridae</taxon>
        <taxon>Pentapetalae</taxon>
        <taxon>asterids</taxon>
        <taxon>Cornales</taxon>
        <taxon>Nyssaceae</taxon>
        <taxon>Nyssa</taxon>
    </lineage>
</organism>
<feature type="compositionally biased region" description="Polar residues" evidence="1">
    <location>
        <begin position="266"/>
        <end position="275"/>
    </location>
</feature>
<accession>A0A5J5B629</accession>
<feature type="region of interest" description="Disordered" evidence="1">
    <location>
        <begin position="245"/>
        <end position="275"/>
    </location>
</feature>
<dbReference type="OrthoDB" id="1559178at2759"/>
<gene>
    <name evidence="2" type="ORF">F0562_028314</name>
</gene>
<reference evidence="2 3" key="1">
    <citation type="submission" date="2019-09" db="EMBL/GenBank/DDBJ databases">
        <title>A chromosome-level genome assembly of the Chinese tupelo Nyssa sinensis.</title>
        <authorList>
            <person name="Yang X."/>
            <person name="Kang M."/>
            <person name="Yang Y."/>
            <person name="Xiong H."/>
            <person name="Wang M."/>
            <person name="Zhang Z."/>
            <person name="Wang Z."/>
            <person name="Wu H."/>
            <person name="Ma T."/>
            <person name="Liu J."/>
            <person name="Xi Z."/>
        </authorList>
    </citation>
    <scope>NUCLEOTIDE SEQUENCE [LARGE SCALE GENOMIC DNA]</scope>
    <source>
        <strain evidence="2">J267</strain>
        <tissue evidence="2">Leaf</tissue>
    </source>
</reference>
<proteinExistence type="predicted"/>
<sequence length="275" mass="31366">MAPRRHFTTADQFSHVISFIPHPRNPPLYRSTTTRTHHLVIQGHKFWPKRYARLDQIDRTLAFFQFFTRGWLPLLSIISPIDEPLVHEFYTNLETIRDQVTVRDYMRGISFDLMPTLIAKILGIPRRHQPGFPYAASLAPREADLIRALRRDRSNVFRIIGACLTQGLFLMTTDSLIWICVGQGVSIYTSDMVRELFGPFTRRTLMQSEHYVGSAVVDTTEDIEANDVAEGGEAVLEEDYLVDQTPPQYHRDPSPPCPFHPDLGAFSSSAPPSVI</sequence>